<feature type="coiled-coil region" evidence="1">
    <location>
        <begin position="30"/>
        <end position="57"/>
    </location>
</feature>
<proteinExistence type="predicted"/>
<protein>
    <submittedName>
        <fullName evidence="2">Uncharacterized protein</fullName>
    </submittedName>
</protein>
<evidence type="ECO:0000313" key="2">
    <source>
        <dbReference type="EMBL" id="QJA79792.1"/>
    </source>
</evidence>
<reference evidence="2" key="1">
    <citation type="submission" date="2020-03" db="EMBL/GenBank/DDBJ databases">
        <title>The deep terrestrial virosphere.</title>
        <authorList>
            <person name="Holmfeldt K."/>
            <person name="Nilsson E."/>
            <person name="Simone D."/>
            <person name="Lopez-Fernandez M."/>
            <person name="Wu X."/>
            <person name="de Brujin I."/>
            <person name="Lundin D."/>
            <person name="Andersson A."/>
            <person name="Bertilsson S."/>
            <person name="Dopson M."/>
        </authorList>
    </citation>
    <scope>NUCLEOTIDE SEQUENCE</scope>
    <source>
        <strain evidence="2">MM415A00828</strain>
    </source>
</reference>
<evidence type="ECO:0000256" key="1">
    <source>
        <dbReference type="SAM" id="Coils"/>
    </source>
</evidence>
<organism evidence="2">
    <name type="scientific">viral metagenome</name>
    <dbReference type="NCBI Taxonomy" id="1070528"/>
    <lineage>
        <taxon>unclassified sequences</taxon>
        <taxon>metagenomes</taxon>
        <taxon>organismal metagenomes</taxon>
    </lineage>
</organism>
<name>A0A6M3KDA1_9ZZZZ</name>
<keyword evidence="1" id="KW-0175">Coiled coil</keyword>
<accession>A0A6M3KDA1</accession>
<dbReference type="EMBL" id="MT142395">
    <property type="protein sequence ID" value="QJA79792.1"/>
    <property type="molecule type" value="Genomic_DNA"/>
</dbReference>
<gene>
    <name evidence="2" type="ORF">MM415A00828_0014</name>
</gene>
<sequence>MNRPETKDFRSKETHVVDYYEYFRAMSRYADTLESQLKDEKESVNELSRHCQELEAVLHRIFNFGHNNDCIFCGFKDRETLKELGKERSDG</sequence>
<dbReference type="AlphaFoldDB" id="A0A6M3KDA1"/>